<name>A0A2G9UAY5_TELCI</name>
<sequence>MFTPPGNEIRLMMFSSAIANKLGDITSDLVNGEVDGHRLVFFHNSSRISDFTGTIIVDSRSNKYFNVTVYGASGKINGAVKYSTERDSDEIFSFTTYVHDLNVSFQSVYDHPDAGNSGSWLTNDLHVRRRTT</sequence>
<dbReference type="InterPro" id="IPR043076">
    <property type="entry name" value="Fusogen_EFF/AFF_dom3"/>
</dbReference>
<organism evidence="1 2">
    <name type="scientific">Teladorsagia circumcincta</name>
    <name type="common">Brown stomach worm</name>
    <name type="synonym">Ostertagia circumcincta</name>
    <dbReference type="NCBI Taxonomy" id="45464"/>
    <lineage>
        <taxon>Eukaryota</taxon>
        <taxon>Metazoa</taxon>
        <taxon>Ecdysozoa</taxon>
        <taxon>Nematoda</taxon>
        <taxon>Chromadorea</taxon>
        <taxon>Rhabditida</taxon>
        <taxon>Rhabditina</taxon>
        <taxon>Rhabditomorpha</taxon>
        <taxon>Strongyloidea</taxon>
        <taxon>Trichostrongylidae</taxon>
        <taxon>Teladorsagia</taxon>
    </lineage>
</organism>
<dbReference type="Gene3D" id="2.60.40.3980">
    <property type="entry name" value="Cell-cell fusogen EFF/AFF, domain 3"/>
    <property type="match status" value="1"/>
</dbReference>
<protein>
    <submittedName>
        <fullName evidence="1">Uncharacterized protein</fullName>
    </submittedName>
</protein>
<dbReference type="EMBL" id="KZ347624">
    <property type="protein sequence ID" value="PIO67396.1"/>
    <property type="molecule type" value="Genomic_DNA"/>
</dbReference>
<dbReference type="InterPro" id="IPR029213">
    <property type="entry name" value="Fusogen_EFF/AFF"/>
</dbReference>
<dbReference type="PANTHER" id="PTHR37415">
    <property type="entry name" value="EFF-1A"/>
    <property type="match status" value="1"/>
</dbReference>
<dbReference type="Proteomes" id="UP000230423">
    <property type="component" value="Unassembled WGS sequence"/>
</dbReference>
<evidence type="ECO:0000313" key="2">
    <source>
        <dbReference type="Proteomes" id="UP000230423"/>
    </source>
</evidence>
<proteinExistence type="predicted"/>
<keyword evidence="2" id="KW-1185">Reference proteome</keyword>
<gene>
    <name evidence="1" type="ORF">TELCIR_10856</name>
</gene>
<reference evidence="1 2" key="1">
    <citation type="submission" date="2015-09" db="EMBL/GenBank/DDBJ databases">
        <title>Draft genome of the parasitic nematode Teladorsagia circumcincta isolate WARC Sus (inbred).</title>
        <authorList>
            <person name="Mitreva M."/>
        </authorList>
    </citation>
    <scope>NUCLEOTIDE SEQUENCE [LARGE SCALE GENOMIC DNA]</scope>
    <source>
        <strain evidence="1 2">S</strain>
    </source>
</reference>
<dbReference type="GO" id="GO:0000768">
    <property type="term" value="P:syncytium formation by plasma membrane fusion"/>
    <property type="evidence" value="ECO:0007669"/>
    <property type="project" value="TreeGrafter"/>
</dbReference>
<evidence type="ECO:0000313" key="1">
    <source>
        <dbReference type="EMBL" id="PIO67396.1"/>
    </source>
</evidence>
<dbReference type="AlphaFoldDB" id="A0A2G9UAY5"/>
<dbReference type="PANTHER" id="PTHR37415:SF2">
    <property type="entry name" value="EFF-1A-RELATED"/>
    <property type="match status" value="1"/>
</dbReference>
<dbReference type="GO" id="GO:0044291">
    <property type="term" value="C:cell-cell contact zone"/>
    <property type="evidence" value="ECO:0007669"/>
    <property type="project" value="TreeGrafter"/>
</dbReference>
<accession>A0A2G9UAY5</accession>
<dbReference type="Pfam" id="PF14884">
    <property type="entry name" value="EFF-AFF"/>
    <property type="match status" value="1"/>
</dbReference>
<dbReference type="OrthoDB" id="5816567at2759"/>